<gene>
    <name evidence="2" type="ORF">US68_C0006G0023</name>
</gene>
<feature type="region of interest" description="Disordered" evidence="1">
    <location>
        <begin position="34"/>
        <end position="88"/>
    </location>
</feature>
<feature type="compositionally biased region" description="Basic and acidic residues" evidence="1">
    <location>
        <begin position="72"/>
        <end position="82"/>
    </location>
</feature>
<feature type="region of interest" description="Disordered" evidence="1">
    <location>
        <begin position="1"/>
        <end position="20"/>
    </location>
</feature>
<feature type="compositionally biased region" description="Basic and acidic residues" evidence="1">
    <location>
        <begin position="37"/>
        <end position="46"/>
    </location>
</feature>
<proteinExistence type="predicted"/>
<protein>
    <submittedName>
        <fullName evidence="2">Uncharacterized protein</fullName>
    </submittedName>
</protein>
<accession>A0A0G0I4T9</accession>
<evidence type="ECO:0000313" key="2">
    <source>
        <dbReference type="EMBL" id="KKQ50343.1"/>
    </source>
</evidence>
<dbReference type="Proteomes" id="UP000034231">
    <property type="component" value="Unassembled WGS sequence"/>
</dbReference>
<evidence type="ECO:0000256" key="1">
    <source>
        <dbReference type="SAM" id="MobiDB-lite"/>
    </source>
</evidence>
<sequence>MLTRKRKIRETVNDPGGRNVALYDRSMGELGNGIDRGISRLNEDGSSHNTVSGDGQHFSWDQSRSGDVSGMHFRDDQARGEGRFPFGH</sequence>
<dbReference type="AlphaFoldDB" id="A0A0G0I4T9"/>
<feature type="compositionally biased region" description="Polar residues" evidence="1">
    <location>
        <begin position="47"/>
        <end position="66"/>
    </location>
</feature>
<organism evidence="2 3">
    <name type="scientific">Candidatus Shapirobacteria bacterium GW2011_GWE1_38_10</name>
    <dbReference type="NCBI Taxonomy" id="1618488"/>
    <lineage>
        <taxon>Bacteria</taxon>
        <taxon>Candidatus Shapironibacteriota</taxon>
    </lineage>
</organism>
<evidence type="ECO:0000313" key="3">
    <source>
        <dbReference type="Proteomes" id="UP000034231"/>
    </source>
</evidence>
<dbReference type="EMBL" id="LBTX01000006">
    <property type="protein sequence ID" value="KKQ50343.1"/>
    <property type="molecule type" value="Genomic_DNA"/>
</dbReference>
<name>A0A0G0I4T9_9BACT</name>
<reference evidence="2 3" key="1">
    <citation type="journal article" date="2015" name="Nature">
        <title>rRNA introns, odd ribosomes, and small enigmatic genomes across a large radiation of phyla.</title>
        <authorList>
            <person name="Brown C.T."/>
            <person name="Hug L.A."/>
            <person name="Thomas B.C."/>
            <person name="Sharon I."/>
            <person name="Castelle C.J."/>
            <person name="Singh A."/>
            <person name="Wilkins M.J."/>
            <person name="Williams K.H."/>
            <person name="Banfield J.F."/>
        </authorList>
    </citation>
    <scope>NUCLEOTIDE SEQUENCE [LARGE SCALE GENOMIC DNA]</scope>
</reference>
<comment type="caution">
    <text evidence="2">The sequence shown here is derived from an EMBL/GenBank/DDBJ whole genome shotgun (WGS) entry which is preliminary data.</text>
</comment>